<dbReference type="SMART" id="SM00134">
    <property type="entry name" value="LU"/>
    <property type="match status" value="2"/>
</dbReference>
<name>A0A7N6FJK5_ANATE</name>
<reference evidence="10" key="3">
    <citation type="submission" date="2025-09" db="UniProtKB">
        <authorList>
            <consortium name="Ensembl"/>
        </authorList>
    </citation>
    <scope>IDENTIFICATION</scope>
</reference>
<dbReference type="GeneTree" id="ENSGT00940000163304"/>
<evidence type="ECO:0000256" key="2">
    <source>
        <dbReference type="ARBA" id="ARBA00004613"/>
    </source>
</evidence>
<protein>
    <recommendedName>
        <fullName evidence="9">UPAR/Ly6 domain-containing protein</fullName>
    </recommendedName>
</protein>
<dbReference type="Gene3D" id="2.10.60.10">
    <property type="entry name" value="CD59"/>
    <property type="match status" value="2"/>
</dbReference>
<comment type="subcellular location">
    <subcellularLocation>
        <location evidence="1">Cell membrane</location>
    </subcellularLocation>
    <subcellularLocation>
        <location evidence="2">Secreted</location>
    </subcellularLocation>
</comment>
<evidence type="ECO:0000313" key="11">
    <source>
        <dbReference type="Proteomes" id="UP000265040"/>
    </source>
</evidence>
<keyword evidence="11" id="KW-1185">Reference proteome</keyword>
<feature type="domain" description="UPAR/Ly6" evidence="9">
    <location>
        <begin position="114"/>
        <end position="193"/>
    </location>
</feature>
<organism evidence="10 11">
    <name type="scientific">Anabas testudineus</name>
    <name type="common">Climbing perch</name>
    <name type="synonym">Anthias testudineus</name>
    <dbReference type="NCBI Taxonomy" id="64144"/>
    <lineage>
        <taxon>Eukaryota</taxon>
        <taxon>Metazoa</taxon>
        <taxon>Chordata</taxon>
        <taxon>Craniata</taxon>
        <taxon>Vertebrata</taxon>
        <taxon>Euteleostomi</taxon>
        <taxon>Actinopterygii</taxon>
        <taxon>Neopterygii</taxon>
        <taxon>Teleostei</taxon>
        <taxon>Neoteleostei</taxon>
        <taxon>Acanthomorphata</taxon>
        <taxon>Anabantaria</taxon>
        <taxon>Anabantiformes</taxon>
        <taxon>Anabantoidei</taxon>
        <taxon>Anabantidae</taxon>
        <taxon>Anabas</taxon>
    </lineage>
</organism>
<proteinExistence type="predicted"/>
<keyword evidence="6" id="KW-0472">Membrane</keyword>
<dbReference type="PANTHER" id="PTHR20914:SF26">
    <property type="entry name" value="PHOSPHOLIPASE A2 INHIBITOR CNF-LIKE"/>
    <property type="match status" value="1"/>
</dbReference>
<dbReference type="Pfam" id="PF00087">
    <property type="entry name" value="Toxin_TOLIP"/>
    <property type="match status" value="1"/>
</dbReference>
<keyword evidence="3" id="KW-1003">Cell membrane</keyword>
<reference evidence="10" key="1">
    <citation type="submission" date="2021-04" db="EMBL/GenBank/DDBJ databases">
        <authorList>
            <consortium name="Wellcome Sanger Institute Data Sharing"/>
        </authorList>
    </citation>
    <scope>NUCLEOTIDE SEQUENCE [LARGE SCALE GENOMIC DNA]</scope>
</reference>
<dbReference type="Proteomes" id="UP000265040">
    <property type="component" value="Chromosome 16"/>
</dbReference>
<dbReference type="Ensembl" id="ENSATET00000043728.2">
    <property type="protein sequence ID" value="ENSATEP00000066219.2"/>
    <property type="gene ID" value="ENSATEG00000010424.3"/>
</dbReference>
<accession>A0A7N6FJK5</accession>
<dbReference type="PANTHER" id="PTHR20914">
    <property type="entry name" value="LY6/PLAUR DOMAIN-CONTAINING PROTEIN 8"/>
    <property type="match status" value="1"/>
</dbReference>
<dbReference type="InterPro" id="IPR050918">
    <property type="entry name" value="CNF-like_PLA2_Inhibitor"/>
</dbReference>
<evidence type="ECO:0000256" key="1">
    <source>
        <dbReference type="ARBA" id="ARBA00004236"/>
    </source>
</evidence>
<evidence type="ECO:0000256" key="4">
    <source>
        <dbReference type="ARBA" id="ARBA00022525"/>
    </source>
</evidence>
<evidence type="ECO:0000256" key="5">
    <source>
        <dbReference type="ARBA" id="ARBA00022729"/>
    </source>
</evidence>
<dbReference type="AlphaFoldDB" id="A0A7N6FJK5"/>
<evidence type="ECO:0000256" key="3">
    <source>
        <dbReference type="ARBA" id="ARBA00022475"/>
    </source>
</evidence>
<dbReference type="InterPro" id="IPR016054">
    <property type="entry name" value="LY6_UPA_recep-like"/>
</dbReference>
<dbReference type="InterPro" id="IPR035076">
    <property type="entry name" value="Toxin/TOLIP"/>
</dbReference>
<reference evidence="10" key="2">
    <citation type="submission" date="2025-08" db="UniProtKB">
        <authorList>
            <consortium name="Ensembl"/>
        </authorList>
    </citation>
    <scope>IDENTIFICATION</scope>
</reference>
<feature type="chain" id="PRO_5043904871" description="UPAR/Ly6 domain-containing protein" evidence="8">
    <location>
        <begin position="19"/>
        <end position="245"/>
    </location>
</feature>
<dbReference type="GO" id="GO:0005886">
    <property type="term" value="C:plasma membrane"/>
    <property type="evidence" value="ECO:0007669"/>
    <property type="project" value="UniProtKB-SubCell"/>
</dbReference>
<sequence>MHLLTLVLWIVLLPQAYTLRCYECAMGISGSCNSTEKDCPSQTQCGAVRLVSYAGGTKQLDISGKTCALPEECVSGSVNFGVAKTVVTSECCSSNLCNTQPAPEPPASSPNGKQCFTCDGQTCTATLNCEGNEDYCISAKVTVGAEEMVVKGCASKQMCSNSQMTQFIGGEYSCCQGDYCNGVPSTHSTYSTQSTVSAGHAPGSTTVTSCCVSSTGGVSSIIAQSFFHISLFHLLMVFTPYFLYL</sequence>
<evidence type="ECO:0000256" key="7">
    <source>
        <dbReference type="ARBA" id="ARBA00023180"/>
    </source>
</evidence>
<keyword evidence="7" id="KW-0325">Glycoprotein</keyword>
<keyword evidence="4" id="KW-0964">Secreted</keyword>
<keyword evidence="5 8" id="KW-0732">Signal</keyword>
<evidence type="ECO:0000259" key="9">
    <source>
        <dbReference type="SMART" id="SM00134"/>
    </source>
</evidence>
<dbReference type="SUPFAM" id="SSF57302">
    <property type="entry name" value="Snake toxin-like"/>
    <property type="match status" value="2"/>
</dbReference>
<dbReference type="GO" id="GO:0005576">
    <property type="term" value="C:extracellular region"/>
    <property type="evidence" value="ECO:0007669"/>
    <property type="project" value="UniProtKB-SubCell"/>
</dbReference>
<feature type="signal peptide" evidence="8">
    <location>
        <begin position="1"/>
        <end position="18"/>
    </location>
</feature>
<evidence type="ECO:0000313" key="10">
    <source>
        <dbReference type="Ensembl" id="ENSATEP00000066219.2"/>
    </source>
</evidence>
<dbReference type="Pfam" id="PF00021">
    <property type="entry name" value="UPAR_LY6"/>
    <property type="match status" value="1"/>
</dbReference>
<evidence type="ECO:0000256" key="6">
    <source>
        <dbReference type="ARBA" id="ARBA00023136"/>
    </source>
</evidence>
<evidence type="ECO:0000256" key="8">
    <source>
        <dbReference type="SAM" id="SignalP"/>
    </source>
</evidence>
<feature type="domain" description="UPAR/Ly6" evidence="9">
    <location>
        <begin position="19"/>
        <end position="112"/>
    </location>
</feature>
<dbReference type="InterPro" id="IPR045860">
    <property type="entry name" value="Snake_toxin-like_sf"/>
</dbReference>